<dbReference type="InterPro" id="IPR036271">
    <property type="entry name" value="Tet_transcr_reg_TetR-rel_C_sf"/>
</dbReference>
<dbReference type="AlphaFoldDB" id="A0A495X290"/>
<keyword evidence="7" id="KW-1185">Reference proteome</keyword>
<accession>A0A495X290</accession>
<dbReference type="PANTHER" id="PTHR30055">
    <property type="entry name" value="HTH-TYPE TRANSCRIPTIONAL REGULATOR RUTR"/>
    <property type="match status" value="1"/>
</dbReference>
<dbReference type="GO" id="GO:0045892">
    <property type="term" value="P:negative regulation of DNA-templated transcription"/>
    <property type="evidence" value="ECO:0007669"/>
    <property type="project" value="InterPro"/>
</dbReference>
<gene>
    <name evidence="6" type="ORF">DFJ66_0835</name>
</gene>
<dbReference type="InterPro" id="IPR004111">
    <property type="entry name" value="Repressor_TetR_C"/>
</dbReference>
<evidence type="ECO:0000256" key="3">
    <source>
        <dbReference type="ARBA" id="ARBA00023163"/>
    </source>
</evidence>
<evidence type="ECO:0000256" key="1">
    <source>
        <dbReference type="ARBA" id="ARBA00023015"/>
    </source>
</evidence>
<dbReference type="Pfam" id="PF00440">
    <property type="entry name" value="TetR_N"/>
    <property type="match status" value="1"/>
</dbReference>
<dbReference type="SUPFAM" id="SSF48498">
    <property type="entry name" value="Tetracyclin repressor-like, C-terminal domain"/>
    <property type="match status" value="1"/>
</dbReference>
<dbReference type="Pfam" id="PF02909">
    <property type="entry name" value="TetR_C_1"/>
    <property type="match status" value="1"/>
</dbReference>
<dbReference type="Gene3D" id="1.10.10.60">
    <property type="entry name" value="Homeodomain-like"/>
    <property type="match status" value="1"/>
</dbReference>
<dbReference type="SUPFAM" id="SSF46689">
    <property type="entry name" value="Homeodomain-like"/>
    <property type="match status" value="1"/>
</dbReference>
<keyword evidence="1" id="KW-0805">Transcription regulation</keyword>
<evidence type="ECO:0000256" key="4">
    <source>
        <dbReference type="PROSITE-ProRule" id="PRU00335"/>
    </source>
</evidence>
<dbReference type="EMBL" id="RBXR01000001">
    <property type="protein sequence ID" value="RKT67659.1"/>
    <property type="molecule type" value="Genomic_DNA"/>
</dbReference>
<protein>
    <submittedName>
        <fullName evidence="6">TetR family transcriptional regulator</fullName>
    </submittedName>
</protein>
<dbReference type="RefSeq" id="WP_246029568.1">
    <property type="nucleotide sequence ID" value="NZ_JBIUBA010000023.1"/>
</dbReference>
<evidence type="ECO:0000313" key="7">
    <source>
        <dbReference type="Proteomes" id="UP000272729"/>
    </source>
</evidence>
<dbReference type="PANTHER" id="PTHR30055:SF151">
    <property type="entry name" value="TRANSCRIPTIONAL REGULATORY PROTEIN"/>
    <property type="match status" value="1"/>
</dbReference>
<evidence type="ECO:0000313" key="6">
    <source>
        <dbReference type="EMBL" id="RKT67659.1"/>
    </source>
</evidence>
<evidence type="ECO:0000259" key="5">
    <source>
        <dbReference type="PROSITE" id="PS50977"/>
    </source>
</evidence>
<proteinExistence type="predicted"/>
<dbReference type="Gene3D" id="1.10.357.10">
    <property type="entry name" value="Tetracycline Repressor, domain 2"/>
    <property type="match status" value="1"/>
</dbReference>
<keyword evidence="2 4" id="KW-0238">DNA-binding</keyword>
<sequence length="214" mass="23253">MVPSRLTHARIVDAAARVADRGGLAQVSMRNVGKELGVEAMSLYHHVKGKDALLDALVEWLFARMERPDPRAPWRAAMTARARSARAVLSRHSWGLGLLESRRSPGPAALGYHDAVLGCLRHNGFPVALAASAFSVLDAYVFGFVLTELNLPFDAGQGAEEYVAGIDLLADRYPHLAEMAAAQIAGGRYSYGDEFERGLELVLDSLETRLNGLR</sequence>
<name>A0A495X290_9PSEU</name>
<dbReference type="Proteomes" id="UP000272729">
    <property type="component" value="Unassembled WGS sequence"/>
</dbReference>
<dbReference type="InterPro" id="IPR001647">
    <property type="entry name" value="HTH_TetR"/>
</dbReference>
<feature type="DNA-binding region" description="H-T-H motif" evidence="4">
    <location>
        <begin position="28"/>
        <end position="47"/>
    </location>
</feature>
<dbReference type="InterPro" id="IPR009057">
    <property type="entry name" value="Homeodomain-like_sf"/>
</dbReference>
<dbReference type="PROSITE" id="PS50977">
    <property type="entry name" value="HTH_TETR_2"/>
    <property type="match status" value="1"/>
</dbReference>
<feature type="domain" description="HTH tetR-type" evidence="5">
    <location>
        <begin position="5"/>
        <end position="65"/>
    </location>
</feature>
<dbReference type="GO" id="GO:0000976">
    <property type="term" value="F:transcription cis-regulatory region binding"/>
    <property type="evidence" value="ECO:0007669"/>
    <property type="project" value="TreeGrafter"/>
</dbReference>
<comment type="caution">
    <text evidence="6">The sequence shown here is derived from an EMBL/GenBank/DDBJ whole genome shotgun (WGS) entry which is preliminary data.</text>
</comment>
<dbReference type="InterPro" id="IPR050109">
    <property type="entry name" value="HTH-type_TetR-like_transc_reg"/>
</dbReference>
<keyword evidence="3" id="KW-0804">Transcription</keyword>
<dbReference type="GO" id="GO:0003700">
    <property type="term" value="F:DNA-binding transcription factor activity"/>
    <property type="evidence" value="ECO:0007669"/>
    <property type="project" value="TreeGrafter"/>
</dbReference>
<organism evidence="6 7">
    <name type="scientific">Saccharothrix variisporea</name>
    <dbReference type="NCBI Taxonomy" id="543527"/>
    <lineage>
        <taxon>Bacteria</taxon>
        <taxon>Bacillati</taxon>
        <taxon>Actinomycetota</taxon>
        <taxon>Actinomycetes</taxon>
        <taxon>Pseudonocardiales</taxon>
        <taxon>Pseudonocardiaceae</taxon>
        <taxon>Saccharothrix</taxon>
    </lineage>
</organism>
<evidence type="ECO:0000256" key="2">
    <source>
        <dbReference type="ARBA" id="ARBA00023125"/>
    </source>
</evidence>
<reference evidence="6 7" key="1">
    <citation type="submission" date="2018-10" db="EMBL/GenBank/DDBJ databases">
        <title>Sequencing the genomes of 1000 actinobacteria strains.</title>
        <authorList>
            <person name="Klenk H.-P."/>
        </authorList>
    </citation>
    <scope>NUCLEOTIDE SEQUENCE [LARGE SCALE GENOMIC DNA]</scope>
    <source>
        <strain evidence="6 7">DSM 43911</strain>
    </source>
</reference>